<dbReference type="RefSeq" id="XP_011315071.1">
    <property type="nucleotide sequence ID" value="XM_011316769.1"/>
</dbReference>
<evidence type="ECO:0000256" key="2">
    <source>
        <dbReference type="PROSITE-ProRule" id="PRU00103"/>
    </source>
</evidence>
<feature type="repeat" description="HEAT" evidence="2">
    <location>
        <begin position="262"/>
        <end position="300"/>
    </location>
</feature>
<dbReference type="KEGG" id="fas:105273994"/>
<name>A0A9R1UAJ9_9HYME</name>
<evidence type="ECO:0000313" key="5">
    <source>
        <dbReference type="RefSeq" id="XP_011315071.1"/>
    </source>
</evidence>
<dbReference type="SUPFAM" id="SSF48371">
    <property type="entry name" value="ARM repeat"/>
    <property type="match status" value="1"/>
</dbReference>
<dbReference type="OrthoDB" id="340346at2759"/>
<dbReference type="InterPro" id="IPR021133">
    <property type="entry name" value="HEAT_type_2"/>
</dbReference>
<evidence type="ECO:0000256" key="1">
    <source>
        <dbReference type="ARBA" id="ARBA00022737"/>
    </source>
</evidence>
<dbReference type="InterPro" id="IPR011989">
    <property type="entry name" value="ARM-like"/>
</dbReference>
<feature type="compositionally biased region" description="Basic and acidic residues" evidence="3">
    <location>
        <begin position="28"/>
        <end position="37"/>
    </location>
</feature>
<accession>A0A9R1UAJ9</accession>
<dbReference type="Proteomes" id="UP000694866">
    <property type="component" value="Unplaced"/>
</dbReference>
<evidence type="ECO:0000313" key="4">
    <source>
        <dbReference type="Proteomes" id="UP000694866"/>
    </source>
</evidence>
<protein>
    <submittedName>
        <fullName evidence="5">Serine/threonine-protein phosphatase 4 regulatory subunit 1 isoform X1</fullName>
    </submittedName>
</protein>
<proteinExistence type="predicted"/>
<reference evidence="5" key="1">
    <citation type="submission" date="2025-08" db="UniProtKB">
        <authorList>
            <consortium name="RefSeq"/>
        </authorList>
    </citation>
    <scope>IDENTIFICATION</scope>
    <source>
        <strain evidence="5">USDA-PBARC FA_bdor</strain>
        <tissue evidence="5">Whole organism</tissue>
    </source>
</reference>
<dbReference type="PANTHER" id="PTHR10648:SF1">
    <property type="entry name" value="SERINE_THREONINE-PROTEIN PHOSPHATASE 4 REGULATORY SUBUNIT 1"/>
    <property type="match status" value="1"/>
</dbReference>
<keyword evidence="1" id="KW-0677">Repeat</keyword>
<feature type="region of interest" description="Disordered" evidence="3">
    <location>
        <begin position="1"/>
        <end position="49"/>
    </location>
</feature>
<gene>
    <name evidence="5" type="primary">LOC105273994</name>
</gene>
<dbReference type="AlphaFoldDB" id="A0A9R1UAJ9"/>
<sequence>MADISYLQNADVEDTDEQMENTGIGDSNCREYQRDNESDSGGCGDDEGGGDALHPMAKLQQYAVCEMVFNRQLVGRLLVDIFRNAVDHCTELNVSKVMQPVHKLVNDTEAIVRLDLIEQLPHVAMICQEAPERFGNVLSNHLIHLIATFLHDEDQQVRNSTHTALLTLIERGLLDKDSIEFVLAPTLLMMGQQPAKLEYVTLAIDGMSKVAPLLDPATAERLFLKRYLSLCCNGNFFFRKLCAIHFGEFSASMTKETILEKLLPIYVSLCKDSIWTVRKSCAEVMVSIACCVSLEHRRNTLSPILANFLDDESKWVKLSAYQILGPFISIFAKQFTDFAYNQYGELVLTDQHGTELRYNMISFSGSAESSAACKSSTDEDDDNNSEMLDSPLSRGTERNITSRKRPTIQKYEEAIEKFGEMIKEFNAIVKVDPQSIDDSSSSDDPNQFSPFLYYYIPPDLPLDDELVRAASEGYKSPETNFESSKIEVHIDTSNECHVPTIEVTIPDDNKENHKGEPDKQDKQVMGDDLSDFPGAVVVNDNSCEVENASIKPSEVDSNEIDVNTQTSSDSRELNETIDVSMDTSSEVSFCEKQHRPINRSVSDVGSQTIVPQVLIDFFVSMANPEAWWSLNSAEIPRFCAFYFPAVVLTLGRENWSMLKAAYGYLSDAREYKVRRTMASSIHEIALILGEELSAQDLLPIYEGFIKDLDEVRIGALKHLATFLKVLKPADRRQFLPNLKCFLTRDSEWNERNWRFREEVARRLLETLPLYCTQDVSTHIAPLSFPLLVDKVAAVRHMAVVLVTRIISYLSTDDKLVTAIIQELRMMLTANSSKWTCRQTYARLCEFLLLSGAISGERFAKDMLPSLLNLSSDVVPNVRLFVARTLTTQALKIRNRMGPEHFEEISQKLRVLRQDPDRDVRKVAGSVFQK</sequence>
<organism evidence="4 5">
    <name type="scientific">Fopius arisanus</name>
    <dbReference type="NCBI Taxonomy" id="64838"/>
    <lineage>
        <taxon>Eukaryota</taxon>
        <taxon>Metazoa</taxon>
        <taxon>Ecdysozoa</taxon>
        <taxon>Arthropoda</taxon>
        <taxon>Hexapoda</taxon>
        <taxon>Insecta</taxon>
        <taxon>Pterygota</taxon>
        <taxon>Neoptera</taxon>
        <taxon>Endopterygota</taxon>
        <taxon>Hymenoptera</taxon>
        <taxon>Apocrita</taxon>
        <taxon>Ichneumonoidea</taxon>
        <taxon>Braconidae</taxon>
        <taxon>Opiinae</taxon>
        <taxon>Fopius</taxon>
    </lineage>
</organism>
<dbReference type="PANTHER" id="PTHR10648">
    <property type="entry name" value="SERINE/THREONINE-PROTEIN PHOSPHATASE PP2A 65 KDA REGULATORY SUBUNIT"/>
    <property type="match status" value="1"/>
</dbReference>
<keyword evidence="4" id="KW-1185">Reference proteome</keyword>
<dbReference type="InterPro" id="IPR016024">
    <property type="entry name" value="ARM-type_fold"/>
</dbReference>
<dbReference type="GeneID" id="105273994"/>
<dbReference type="GO" id="GO:0019888">
    <property type="term" value="F:protein phosphatase regulator activity"/>
    <property type="evidence" value="ECO:0007669"/>
    <property type="project" value="TreeGrafter"/>
</dbReference>
<evidence type="ECO:0000256" key="3">
    <source>
        <dbReference type="SAM" id="MobiDB-lite"/>
    </source>
</evidence>
<dbReference type="GO" id="GO:0005737">
    <property type="term" value="C:cytoplasm"/>
    <property type="evidence" value="ECO:0007669"/>
    <property type="project" value="TreeGrafter"/>
</dbReference>
<dbReference type="InterPro" id="IPR051023">
    <property type="entry name" value="PP2A_Regulatory_Subunit_A"/>
</dbReference>
<dbReference type="PROSITE" id="PS50077">
    <property type="entry name" value="HEAT_REPEAT"/>
    <property type="match status" value="1"/>
</dbReference>
<feature type="region of interest" description="Disordered" evidence="3">
    <location>
        <begin position="372"/>
        <end position="405"/>
    </location>
</feature>
<dbReference type="Gene3D" id="1.25.10.10">
    <property type="entry name" value="Leucine-rich Repeat Variant"/>
    <property type="match status" value="2"/>
</dbReference>